<evidence type="ECO:0000313" key="2">
    <source>
        <dbReference type="EMBL" id="KRZ69652.1"/>
    </source>
</evidence>
<dbReference type="EMBL" id="JYDO01000131">
    <property type="protein sequence ID" value="KRZ69652.1"/>
    <property type="molecule type" value="Genomic_DNA"/>
</dbReference>
<name>A0A0V1MCQ5_9BILA</name>
<evidence type="ECO:0000313" key="3">
    <source>
        <dbReference type="Proteomes" id="UP000054843"/>
    </source>
</evidence>
<proteinExistence type="predicted"/>
<feature type="region of interest" description="Disordered" evidence="1">
    <location>
        <begin position="1"/>
        <end position="46"/>
    </location>
</feature>
<dbReference type="Proteomes" id="UP000054843">
    <property type="component" value="Unassembled WGS sequence"/>
</dbReference>
<comment type="caution">
    <text evidence="2">The sequence shown here is derived from an EMBL/GenBank/DDBJ whole genome shotgun (WGS) entry which is preliminary data.</text>
</comment>
<dbReference type="OrthoDB" id="5931680at2759"/>
<keyword evidence="3" id="KW-1185">Reference proteome</keyword>
<gene>
    <name evidence="2" type="ORF">T10_2316</name>
</gene>
<evidence type="ECO:0000256" key="1">
    <source>
        <dbReference type="SAM" id="MobiDB-lite"/>
    </source>
</evidence>
<reference evidence="2 3" key="1">
    <citation type="submission" date="2015-01" db="EMBL/GenBank/DDBJ databases">
        <title>Evolution of Trichinella species and genotypes.</title>
        <authorList>
            <person name="Korhonen P.K."/>
            <person name="Edoardo P."/>
            <person name="Giuseppe L.R."/>
            <person name="Gasser R.B."/>
        </authorList>
    </citation>
    <scope>NUCLEOTIDE SEQUENCE [LARGE SCALE GENOMIC DNA]</scope>
    <source>
        <strain evidence="2">ISS1980</strain>
    </source>
</reference>
<feature type="compositionally biased region" description="Basic and acidic residues" evidence="1">
    <location>
        <begin position="1"/>
        <end position="12"/>
    </location>
</feature>
<dbReference type="AlphaFoldDB" id="A0A0V1MCQ5"/>
<organism evidence="2 3">
    <name type="scientific">Trichinella papuae</name>
    <dbReference type="NCBI Taxonomy" id="268474"/>
    <lineage>
        <taxon>Eukaryota</taxon>
        <taxon>Metazoa</taxon>
        <taxon>Ecdysozoa</taxon>
        <taxon>Nematoda</taxon>
        <taxon>Enoplea</taxon>
        <taxon>Dorylaimia</taxon>
        <taxon>Trichinellida</taxon>
        <taxon>Trichinellidae</taxon>
        <taxon>Trichinella</taxon>
    </lineage>
</organism>
<accession>A0A0V1MCQ5</accession>
<sequence>MPSGKHETERKGNPPANTGSSPFGDERANSAAEEVNEPARGIGSLHGVDMYKFRLNVVVMIRNAPT</sequence>
<protein>
    <submittedName>
        <fullName evidence="2">Uncharacterized protein</fullName>
    </submittedName>
</protein>